<proteinExistence type="predicted"/>
<protein>
    <submittedName>
        <fullName evidence="2">Helix-turn-helix transcriptional regulator</fullName>
    </submittedName>
</protein>
<dbReference type="PROSITE" id="PS50943">
    <property type="entry name" value="HTH_CROC1"/>
    <property type="match status" value="1"/>
</dbReference>
<dbReference type="RefSeq" id="WP_335423831.1">
    <property type="nucleotide sequence ID" value="NZ_JBALHR010000008.1"/>
</dbReference>
<dbReference type="Proteomes" id="UP001431963">
    <property type="component" value="Unassembled WGS sequence"/>
</dbReference>
<reference evidence="2" key="1">
    <citation type="submission" date="2024-02" db="EMBL/GenBank/DDBJ databases">
        <title>Genome sequences of strain Gemmobacter sp. JM10B15.</title>
        <authorList>
            <person name="Zhang M."/>
        </authorList>
    </citation>
    <scope>NUCLEOTIDE SEQUENCE</scope>
    <source>
        <strain evidence="2">JM10B15</strain>
    </source>
</reference>
<dbReference type="Gene3D" id="1.10.260.40">
    <property type="entry name" value="lambda repressor-like DNA-binding domains"/>
    <property type="match status" value="1"/>
</dbReference>
<evidence type="ECO:0000313" key="3">
    <source>
        <dbReference type="Proteomes" id="UP001431963"/>
    </source>
</evidence>
<keyword evidence="3" id="KW-1185">Reference proteome</keyword>
<dbReference type="SMART" id="SM00530">
    <property type="entry name" value="HTH_XRE"/>
    <property type="match status" value="1"/>
</dbReference>
<organism evidence="2 3">
    <name type="scientific">Gemmobacter denitrificans</name>
    <dbReference type="NCBI Taxonomy" id="3123040"/>
    <lineage>
        <taxon>Bacteria</taxon>
        <taxon>Pseudomonadati</taxon>
        <taxon>Pseudomonadota</taxon>
        <taxon>Alphaproteobacteria</taxon>
        <taxon>Rhodobacterales</taxon>
        <taxon>Paracoccaceae</taxon>
        <taxon>Gemmobacter</taxon>
    </lineage>
</organism>
<evidence type="ECO:0000313" key="2">
    <source>
        <dbReference type="EMBL" id="MEH7829107.1"/>
    </source>
</evidence>
<accession>A0ABU8BWN0</accession>
<dbReference type="SUPFAM" id="SSF47413">
    <property type="entry name" value="lambda repressor-like DNA-binding domains"/>
    <property type="match status" value="1"/>
</dbReference>
<dbReference type="EMBL" id="JBALHR010000008">
    <property type="protein sequence ID" value="MEH7829107.1"/>
    <property type="molecule type" value="Genomic_DNA"/>
</dbReference>
<name>A0ABU8BWN0_9RHOB</name>
<sequence>MPVLAIFGENLRRLCAARDLSLAQAARDLGLGKVQFQRMLKAESFPKPNLLQRICLYFGTDARILTETWPFPPPEMPPLPTVMAGLMQVAQYTGLPESHFAPDPGLPDGHYTFFRRSMSRYGYVARTVVQIKSLSQSRILRAFDFPQPKQSGWSRKTPKQREFRGMVFKQGVGTTIILVHPESHALSSIYLQPQTTHYADTRYYGVTNYGRIEQADIVNTTRLVWIAVAPRFSDILQAHRARGLYRPEEVPQDIADFLFRPL</sequence>
<evidence type="ECO:0000259" key="1">
    <source>
        <dbReference type="PROSITE" id="PS50943"/>
    </source>
</evidence>
<dbReference type="InterPro" id="IPR001387">
    <property type="entry name" value="Cro/C1-type_HTH"/>
</dbReference>
<comment type="caution">
    <text evidence="2">The sequence shown here is derived from an EMBL/GenBank/DDBJ whole genome shotgun (WGS) entry which is preliminary data.</text>
</comment>
<feature type="domain" description="HTH cro/C1-type" evidence="1">
    <location>
        <begin position="11"/>
        <end position="65"/>
    </location>
</feature>
<dbReference type="Pfam" id="PF13560">
    <property type="entry name" value="HTH_31"/>
    <property type="match status" value="1"/>
</dbReference>
<dbReference type="InterPro" id="IPR010982">
    <property type="entry name" value="Lambda_DNA-bd_dom_sf"/>
</dbReference>
<gene>
    <name evidence="2" type="ORF">V6590_13195</name>
</gene>